<dbReference type="HOGENOM" id="CLU_3028080_0_0_10"/>
<gene>
    <name evidence="2" type="ORF">HMPREF1536_00259</name>
</gene>
<evidence type="ECO:0000313" key="2">
    <source>
        <dbReference type="EMBL" id="KKB60379.1"/>
    </source>
</evidence>
<dbReference type="RefSeq" id="WP_167331500.1">
    <property type="nucleotide sequence ID" value="NZ_AUAE01000017.1"/>
</dbReference>
<sequence>MSKFKRIIEFILALLNFLFHFKPSPDDAEKPEITRSYPRPVPAGPAGADPLFEAIPSD</sequence>
<name>A0A0F5JRP5_9BACT</name>
<dbReference type="STRING" id="1203610.HMPREF1536_00259"/>
<comment type="caution">
    <text evidence="2">The sequence shown here is derived from an EMBL/GenBank/DDBJ whole genome shotgun (WGS) entry which is preliminary data.</text>
</comment>
<dbReference type="Proteomes" id="UP000033035">
    <property type="component" value="Unassembled WGS sequence"/>
</dbReference>
<dbReference type="EMBL" id="AQHW01000002">
    <property type="protein sequence ID" value="KKB60379.1"/>
    <property type="molecule type" value="Genomic_DNA"/>
</dbReference>
<accession>A0A0F5JRP5</accession>
<protein>
    <submittedName>
        <fullName evidence="2">Uncharacterized protein</fullName>
    </submittedName>
</protein>
<feature type="compositionally biased region" description="Basic and acidic residues" evidence="1">
    <location>
        <begin position="23"/>
        <end position="33"/>
    </location>
</feature>
<evidence type="ECO:0000256" key="1">
    <source>
        <dbReference type="SAM" id="MobiDB-lite"/>
    </source>
</evidence>
<reference evidence="2 3" key="1">
    <citation type="submission" date="2013-04" db="EMBL/GenBank/DDBJ databases">
        <title>The Genome Sequence of Parabacteroides gordonii DSM 23371.</title>
        <authorList>
            <consortium name="The Broad Institute Genomics Platform"/>
            <person name="Earl A."/>
            <person name="Ward D."/>
            <person name="Feldgarden M."/>
            <person name="Gevers D."/>
            <person name="Martens E."/>
            <person name="Sakamoto M."/>
            <person name="Benno Y."/>
            <person name="Suzuki N."/>
            <person name="Matsunaga N."/>
            <person name="Koshihara K."/>
            <person name="Seki M."/>
            <person name="Komiya H."/>
            <person name="Walker B."/>
            <person name="Young S."/>
            <person name="Zeng Q."/>
            <person name="Gargeya S."/>
            <person name="Fitzgerald M."/>
            <person name="Haas B."/>
            <person name="Abouelleil A."/>
            <person name="Allen A.W."/>
            <person name="Alvarado L."/>
            <person name="Arachchi H.M."/>
            <person name="Berlin A.M."/>
            <person name="Chapman S.B."/>
            <person name="Gainer-Dewar J."/>
            <person name="Goldberg J."/>
            <person name="Griggs A."/>
            <person name="Gujja S."/>
            <person name="Hansen M."/>
            <person name="Howarth C."/>
            <person name="Imamovic A."/>
            <person name="Ireland A."/>
            <person name="Larimer J."/>
            <person name="McCowan C."/>
            <person name="Murphy C."/>
            <person name="Pearson M."/>
            <person name="Poon T.W."/>
            <person name="Priest M."/>
            <person name="Roberts A."/>
            <person name="Saif S."/>
            <person name="Shea T."/>
            <person name="Sisk P."/>
            <person name="Sykes S."/>
            <person name="Wortman J."/>
            <person name="Nusbaum C."/>
            <person name="Birren B."/>
        </authorList>
    </citation>
    <scope>NUCLEOTIDE SEQUENCE [LARGE SCALE GENOMIC DNA]</scope>
    <source>
        <strain evidence="2 3">MS-1</strain>
    </source>
</reference>
<keyword evidence="3" id="KW-1185">Reference proteome</keyword>
<evidence type="ECO:0000313" key="3">
    <source>
        <dbReference type="Proteomes" id="UP000033035"/>
    </source>
</evidence>
<dbReference type="AlphaFoldDB" id="A0A0F5JRP5"/>
<feature type="region of interest" description="Disordered" evidence="1">
    <location>
        <begin position="23"/>
        <end position="58"/>
    </location>
</feature>
<proteinExistence type="predicted"/>
<organism evidence="2 3">
    <name type="scientific">Parabacteroides gordonii MS-1 = DSM 23371</name>
    <dbReference type="NCBI Taxonomy" id="1203610"/>
    <lineage>
        <taxon>Bacteria</taxon>
        <taxon>Pseudomonadati</taxon>
        <taxon>Bacteroidota</taxon>
        <taxon>Bacteroidia</taxon>
        <taxon>Bacteroidales</taxon>
        <taxon>Tannerellaceae</taxon>
        <taxon>Parabacteroides</taxon>
    </lineage>
</organism>
<dbReference type="PATRIC" id="fig|1203610.3.peg.278"/>